<dbReference type="Pfam" id="PF02518">
    <property type="entry name" value="HATPase_c"/>
    <property type="match status" value="1"/>
</dbReference>
<organism evidence="19 20">
    <name type="scientific">Rodentibacter ratti</name>
    <dbReference type="NCBI Taxonomy" id="1906745"/>
    <lineage>
        <taxon>Bacteria</taxon>
        <taxon>Pseudomonadati</taxon>
        <taxon>Pseudomonadota</taxon>
        <taxon>Gammaproteobacteria</taxon>
        <taxon>Pasteurellales</taxon>
        <taxon>Pasteurellaceae</taxon>
        <taxon>Rodentibacter</taxon>
    </lineage>
</organism>
<protein>
    <recommendedName>
        <fullName evidence="11">Aerobic respiration control sensor protein</fullName>
        <ecNumber evidence="11">2.7.13.3</ecNumber>
    </recommendedName>
</protein>
<accession>A0A1V3KUD5</accession>
<keyword evidence="14" id="KW-0175">Coiled coil</keyword>
<dbReference type="Pfam" id="PF18415">
    <property type="entry name" value="HKR_ArcB_TM"/>
    <property type="match status" value="1"/>
</dbReference>
<dbReference type="InterPro" id="IPR036641">
    <property type="entry name" value="HPT_dom_sf"/>
</dbReference>
<keyword evidence="11" id="KW-0997">Cell inner membrane</keyword>
<evidence type="ECO:0000256" key="6">
    <source>
        <dbReference type="ARBA" id="ARBA00022741"/>
    </source>
</evidence>
<dbReference type="InterPro" id="IPR008207">
    <property type="entry name" value="Sig_transdc_His_kin_Hpt_dom"/>
</dbReference>
<feature type="domain" description="Response regulatory" evidence="17">
    <location>
        <begin position="360"/>
        <end position="479"/>
    </location>
</feature>
<dbReference type="InterPro" id="IPR040642">
    <property type="entry name" value="HKR_ArcB_TM"/>
</dbReference>
<dbReference type="SUPFAM" id="SSF47226">
    <property type="entry name" value="Histidine-containing phosphotransfer domain, HPT domain"/>
    <property type="match status" value="1"/>
</dbReference>
<evidence type="ECO:0000256" key="9">
    <source>
        <dbReference type="ARBA" id="ARBA00023012"/>
    </source>
</evidence>
<dbReference type="CDD" id="cd17546">
    <property type="entry name" value="REC_hyHK_CKI1_RcsC-like"/>
    <property type="match status" value="1"/>
</dbReference>
<dbReference type="Pfam" id="PF01627">
    <property type="entry name" value="Hpt"/>
    <property type="match status" value="1"/>
</dbReference>
<dbReference type="SUPFAM" id="SSF47384">
    <property type="entry name" value="Homodimeric domain of signal transducing histidine kinase"/>
    <property type="match status" value="1"/>
</dbReference>
<dbReference type="Gene3D" id="1.10.287.970">
    <property type="entry name" value="His Kinase A (phosphoacceptor) domain"/>
    <property type="match status" value="1"/>
</dbReference>
<dbReference type="SUPFAM" id="SSF52172">
    <property type="entry name" value="CheY-like"/>
    <property type="match status" value="1"/>
</dbReference>
<dbReference type="InterPro" id="IPR011006">
    <property type="entry name" value="CheY-like_superfamily"/>
</dbReference>
<dbReference type="FunFam" id="3.30.565.10:FF:000010">
    <property type="entry name" value="Sensor histidine kinase RcsC"/>
    <property type="match status" value="1"/>
</dbReference>
<dbReference type="InterPro" id="IPR003594">
    <property type="entry name" value="HATPase_dom"/>
</dbReference>
<evidence type="ECO:0000256" key="4">
    <source>
        <dbReference type="ARBA" id="ARBA00022553"/>
    </source>
</evidence>
<evidence type="ECO:0000256" key="1">
    <source>
        <dbReference type="ARBA" id="ARBA00000085"/>
    </source>
</evidence>
<dbReference type="Pfam" id="PF00072">
    <property type="entry name" value="Response_reg"/>
    <property type="match status" value="1"/>
</dbReference>
<feature type="domain" description="Histidine kinase" evidence="16">
    <location>
        <begin position="128"/>
        <end position="344"/>
    </location>
</feature>
<dbReference type="CDD" id="cd16922">
    <property type="entry name" value="HATPase_EvgS-ArcB-TorS-like"/>
    <property type="match status" value="1"/>
</dbReference>
<comment type="subcellular location">
    <subcellularLocation>
        <location evidence="11">Cell inner membrane</location>
        <topology evidence="11">Multi-pass membrane protein</topology>
    </subcellularLocation>
    <subcellularLocation>
        <location evidence="2">Cell membrane</location>
        <topology evidence="2">Multi-pass membrane protein</topology>
    </subcellularLocation>
</comment>
<dbReference type="AlphaFoldDB" id="A0A1V3KUD5"/>
<evidence type="ECO:0000259" key="18">
    <source>
        <dbReference type="PROSITE" id="PS50894"/>
    </source>
</evidence>
<comment type="caution">
    <text evidence="19">The sequence shown here is derived from an EMBL/GenBank/DDBJ whole genome shotgun (WGS) entry which is preliminary data.</text>
</comment>
<evidence type="ECO:0000256" key="15">
    <source>
        <dbReference type="SAM" id="Phobius"/>
    </source>
</evidence>
<keyword evidence="11" id="KW-0804">Transcription</keyword>
<proteinExistence type="predicted"/>
<feature type="transmembrane region" description="Helical" evidence="15">
    <location>
        <begin position="52"/>
        <end position="77"/>
    </location>
</feature>
<dbReference type="SUPFAM" id="SSF55874">
    <property type="entry name" value="ATPase domain of HSP90 chaperone/DNA topoisomerase II/histidine kinase"/>
    <property type="match status" value="1"/>
</dbReference>
<dbReference type="GO" id="GO:0005524">
    <property type="term" value="F:ATP binding"/>
    <property type="evidence" value="ECO:0007669"/>
    <property type="project" value="UniProtKB-UniRule"/>
</dbReference>
<reference evidence="19 20" key="1">
    <citation type="submission" date="2016-10" db="EMBL/GenBank/DDBJ databases">
        <title>Rodentibacter gen. nov. and new species.</title>
        <authorList>
            <person name="Christensen H."/>
        </authorList>
    </citation>
    <scope>NUCLEOTIDE SEQUENCE [LARGE SCALE GENOMIC DNA]</scope>
    <source>
        <strain evidence="19 20">Ppn157</strain>
    </source>
</reference>
<evidence type="ECO:0000256" key="13">
    <source>
        <dbReference type="PROSITE-ProRule" id="PRU00169"/>
    </source>
</evidence>
<dbReference type="InterPro" id="IPR005467">
    <property type="entry name" value="His_kinase_dom"/>
</dbReference>
<dbReference type="SMART" id="SM00448">
    <property type="entry name" value="REC"/>
    <property type="match status" value="1"/>
</dbReference>
<keyword evidence="3 11" id="KW-1003">Cell membrane</keyword>
<evidence type="ECO:0000256" key="5">
    <source>
        <dbReference type="ARBA" id="ARBA00022692"/>
    </source>
</evidence>
<keyword evidence="8 15" id="KW-1133">Transmembrane helix</keyword>
<dbReference type="GO" id="GO:0005886">
    <property type="term" value="C:plasma membrane"/>
    <property type="evidence" value="ECO:0007669"/>
    <property type="project" value="UniProtKB-SubCell"/>
</dbReference>
<gene>
    <name evidence="19" type="ORF">BKG93_11695</name>
</gene>
<dbReference type="PIRSF" id="PIRSF003182">
    <property type="entry name" value="ArcB"/>
    <property type="match status" value="1"/>
</dbReference>
<evidence type="ECO:0000256" key="12">
    <source>
        <dbReference type="PROSITE-ProRule" id="PRU00110"/>
    </source>
</evidence>
<dbReference type="GO" id="GO:0000155">
    <property type="term" value="F:phosphorelay sensor kinase activity"/>
    <property type="evidence" value="ECO:0007669"/>
    <property type="project" value="UniProtKB-UniRule"/>
</dbReference>
<keyword evidence="7 11" id="KW-0067">ATP-binding</keyword>
<evidence type="ECO:0000256" key="2">
    <source>
        <dbReference type="ARBA" id="ARBA00004651"/>
    </source>
</evidence>
<dbReference type="SMART" id="SM00073">
    <property type="entry name" value="HPT"/>
    <property type="match status" value="1"/>
</dbReference>
<dbReference type="PROSITE" id="PS50110">
    <property type="entry name" value="RESPONSE_REGULATORY"/>
    <property type="match status" value="1"/>
</dbReference>
<dbReference type="CDD" id="cd00082">
    <property type="entry name" value="HisKA"/>
    <property type="match status" value="1"/>
</dbReference>
<dbReference type="InterPro" id="IPR027460">
    <property type="entry name" value="ArcB_TM_sf"/>
</dbReference>
<dbReference type="Gene3D" id="3.30.565.10">
    <property type="entry name" value="Histidine kinase-like ATPase, C-terminal domain"/>
    <property type="match status" value="1"/>
</dbReference>
<dbReference type="Gene3D" id="3.40.50.2300">
    <property type="match status" value="1"/>
</dbReference>
<keyword evidence="9 11" id="KW-0902">Two-component regulatory system</keyword>
<dbReference type="PRINTS" id="PR00344">
    <property type="entry name" value="BCTRLSENSOR"/>
</dbReference>
<sequence length="611" mass="69977">MKNFKHFAQRYVDWVIKLGRVRFSLLGLFILAVLALGAQTLLSLFITNQIDWMVLVRSIIFGLFTAPFVIYFLTLLVEQLERSRRDLSKTVLRLRNEVSERTIAEKKLSIALDNLEKNNREKSSLLATISHELRTPLNGIIGLSHILLDDQLSEQQRNYLKTINLSAVNLGYIFSDIIDLDKFDTQRLELNFEPINLNELLNDIQNFAILMVEPKNLKFVLEIEPNLPDLLYLDRARLSQILLNLIGNAAKFTEKGTVKLTVHALEKNIYRFRVSDTGRGIAECELDNIFKMYYRVKENTNRSSGSGIGLAISKNLALLMKGDIKVESQLGIGSTFDLTIYAEEAQPIHNYEPTQPLNLSVLLVEDIELNVLVAKNVLEKLGHHVDVAMNGKDAIKLFERNTYDIILLDIKLPDMSGFDIASHLRKKYEDGVYDFLPPLVAFTANVMQSEEEYQSKGMDTVLRKPLALDDLKRCFYHFFGEENIKNIELRDVEKQASYQSLNLELIELLGKTQTEQNLVLFKQMMPAYLQELNEAFMVYLSDHSAGQSVADIVHKIKGAAGSVGLSKLQQIAEKMQHSERDGWKDNIEIWFNELNGYWETNMKELEDYLKS</sequence>
<evidence type="ECO:0000256" key="10">
    <source>
        <dbReference type="ARBA" id="ARBA00023136"/>
    </source>
</evidence>
<evidence type="ECO:0000256" key="8">
    <source>
        <dbReference type="ARBA" id="ARBA00022989"/>
    </source>
</evidence>
<dbReference type="EC" id="2.7.13.3" evidence="11"/>
<feature type="modified residue" description="4-aspartylphosphate" evidence="13">
    <location>
        <position position="409"/>
    </location>
</feature>
<name>A0A1V3KUD5_9PAST</name>
<dbReference type="Gene3D" id="1.10.287.130">
    <property type="match status" value="1"/>
</dbReference>
<evidence type="ECO:0000256" key="11">
    <source>
        <dbReference type="PIRNR" id="PIRNR003182"/>
    </source>
</evidence>
<evidence type="ECO:0000256" key="3">
    <source>
        <dbReference type="ARBA" id="ARBA00022475"/>
    </source>
</evidence>
<evidence type="ECO:0000256" key="14">
    <source>
        <dbReference type="SAM" id="Coils"/>
    </source>
</evidence>
<keyword evidence="11" id="KW-0808">Transferase</keyword>
<dbReference type="PROSITE" id="PS50894">
    <property type="entry name" value="HPT"/>
    <property type="match status" value="1"/>
</dbReference>
<evidence type="ECO:0000259" key="17">
    <source>
        <dbReference type="PROSITE" id="PS50110"/>
    </source>
</evidence>
<dbReference type="InterPro" id="IPR003661">
    <property type="entry name" value="HisK_dim/P_dom"/>
</dbReference>
<dbReference type="Proteomes" id="UP000189549">
    <property type="component" value="Unassembled WGS sequence"/>
</dbReference>
<dbReference type="InterPro" id="IPR036097">
    <property type="entry name" value="HisK_dim/P_sf"/>
</dbReference>
<dbReference type="InterPro" id="IPR014409">
    <property type="entry name" value="Sig_transdc_His_kin_hyb_ArcB"/>
</dbReference>
<dbReference type="SMART" id="SM00387">
    <property type="entry name" value="HATPase_c"/>
    <property type="match status" value="1"/>
</dbReference>
<evidence type="ECO:0000313" key="19">
    <source>
        <dbReference type="EMBL" id="OOF81314.1"/>
    </source>
</evidence>
<feature type="modified residue" description="Phosphohistidine" evidence="12">
    <location>
        <position position="554"/>
    </location>
</feature>
<dbReference type="InterPro" id="IPR004358">
    <property type="entry name" value="Sig_transdc_His_kin-like_C"/>
</dbReference>
<dbReference type="EMBL" id="MLAH01000110">
    <property type="protein sequence ID" value="OOF81314.1"/>
    <property type="molecule type" value="Genomic_DNA"/>
</dbReference>
<dbReference type="STRING" id="1906745.BKG94_05110"/>
<keyword evidence="11 19" id="KW-0418">Kinase</keyword>
<feature type="coiled-coil region" evidence="14">
    <location>
        <begin position="77"/>
        <end position="132"/>
    </location>
</feature>
<comment type="catalytic activity">
    <reaction evidence="1 11">
        <text>ATP + protein L-histidine = ADP + protein N-phospho-L-histidine.</text>
        <dbReference type="EC" id="2.7.13.3"/>
    </reaction>
</comment>
<keyword evidence="4 13" id="KW-0597">Phosphoprotein</keyword>
<keyword evidence="10 11" id="KW-0472">Membrane</keyword>
<keyword evidence="5 15" id="KW-0812">Transmembrane</keyword>
<feature type="domain" description="HPt" evidence="18">
    <location>
        <begin position="510"/>
        <end position="611"/>
    </location>
</feature>
<dbReference type="InterPro" id="IPR001789">
    <property type="entry name" value="Sig_transdc_resp-reg_receiver"/>
</dbReference>
<dbReference type="PROSITE" id="PS50109">
    <property type="entry name" value="HIS_KIN"/>
    <property type="match status" value="1"/>
</dbReference>
<feature type="transmembrane region" description="Helical" evidence="15">
    <location>
        <begin position="21"/>
        <end position="46"/>
    </location>
</feature>
<dbReference type="InterPro" id="IPR036890">
    <property type="entry name" value="HATPase_C_sf"/>
</dbReference>
<evidence type="ECO:0000259" key="16">
    <source>
        <dbReference type="PROSITE" id="PS50109"/>
    </source>
</evidence>
<keyword evidence="6 11" id="KW-0547">Nucleotide-binding</keyword>
<evidence type="ECO:0000313" key="20">
    <source>
        <dbReference type="Proteomes" id="UP000189549"/>
    </source>
</evidence>
<evidence type="ECO:0000256" key="7">
    <source>
        <dbReference type="ARBA" id="ARBA00022840"/>
    </source>
</evidence>
<dbReference type="PANTHER" id="PTHR45339">
    <property type="entry name" value="HYBRID SIGNAL TRANSDUCTION HISTIDINE KINASE J"/>
    <property type="match status" value="1"/>
</dbReference>
<keyword evidence="11" id="KW-0805">Transcription regulation</keyword>
<dbReference type="Gene3D" id="1.20.120.160">
    <property type="entry name" value="HPT domain"/>
    <property type="match status" value="1"/>
</dbReference>
<dbReference type="SMART" id="SM00388">
    <property type="entry name" value="HisKA"/>
    <property type="match status" value="1"/>
</dbReference>
<dbReference type="Pfam" id="PF00512">
    <property type="entry name" value="HisKA"/>
    <property type="match status" value="1"/>
</dbReference>
<dbReference type="CDD" id="cd00088">
    <property type="entry name" value="HPT"/>
    <property type="match status" value="1"/>
</dbReference>
<dbReference type="PANTHER" id="PTHR45339:SF1">
    <property type="entry name" value="HYBRID SIGNAL TRANSDUCTION HISTIDINE KINASE J"/>
    <property type="match status" value="1"/>
</dbReference>
<dbReference type="RefSeq" id="WP_077477198.1">
    <property type="nucleotide sequence ID" value="NZ_MLAH01000110.1"/>
</dbReference>